<dbReference type="EMBL" id="BTGU01000008">
    <property type="protein sequence ID" value="GMN38355.1"/>
    <property type="molecule type" value="Genomic_DNA"/>
</dbReference>
<dbReference type="AlphaFoldDB" id="A0AA87ZTJ3"/>
<evidence type="ECO:0000256" key="1">
    <source>
        <dbReference type="SAM" id="MobiDB-lite"/>
    </source>
</evidence>
<keyword evidence="3" id="KW-1185">Reference proteome</keyword>
<proteinExistence type="predicted"/>
<dbReference type="Proteomes" id="UP001187192">
    <property type="component" value="Unassembled WGS sequence"/>
</dbReference>
<accession>A0AA87ZTJ3</accession>
<name>A0AA87ZTJ3_FICCA</name>
<sequence>MPSLNPHFVVVSGWLSKTTSSRFDGEWLARPASRLAPVGRSRRLVNSGQGTGETETTETTRCTVNQT</sequence>
<evidence type="ECO:0000313" key="3">
    <source>
        <dbReference type="Proteomes" id="UP001187192"/>
    </source>
</evidence>
<organism evidence="2 3">
    <name type="scientific">Ficus carica</name>
    <name type="common">Common fig</name>
    <dbReference type="NCBI Taxonomy" id="3494"/>
    <lineage>
        <taxon>Eukaryota</taxon>
        <taxon>Viridiplantae</taxon>
        <taxon>Streptophyta</taxon>
        <taxon>Embryophyta</taxon>
        <taxon>Tracheophyta</taxon>
        <taxon>Spermatophyta</taxon>
        <taxon>Magnoliopsida</taxon>
        <taxon>eudicotyledons</taxon>
        <taxon>Gunneridae</taxon>
        <taxon>Pentapetalae</taxon>
        <taxon>rosids</taxon>
        <taxon>fabids</taxon>
        <taxon>Rosales</taxon>
        <taxon>Moraceae</taxon>
        <taxon>Ficeae</taxon>
        <taxon>Ficus</taxon>
    </lineage>
</organism>
<comment type="caution">
    <text evidence="2">The sequence shown here is derived from an EMBL/GenBank/DDBJ whole genome shotgun (WGS) entry which is preliminary data.</text>
</comment>
<gene>
    <name evidence="2" type="ORF">TIFTF001_007600</name>
</gene>
<feature type="region of interest" description="Disordered" evidence="1">
    <location>
        <begin position="41"/>
        <end position="67"/>
    </location>
</feature>
<protein>
    <submittedName>
        <fullName evidence="2">Uncharacterized protein</fullName>
    </submittedName>
</protein>
<reference evidence="2" key="1">
    <citation type="submission" date="2023-07" db="EMBL/GenBank/DDBJ databases">
        <title>draft genome sequence of fig (Ficus carica).</title>
        <authorList>
            <person name="Takahashi T."/>
            <person name="Nishimura K."/>
        </authorList>
    </citation>
    <scope>NUCLEOTIDE SEQUENCE</scope>
</reference>
<evidence type="ECO:0000313" key="2">
    <source>
        <dbReference type="EMBL" id="GMN38355.1"/>
    </source>
</evidence>